<evidence type="ECO:0000313" key="2">
    <source>
        <dbReference type="Proteomes" id="UP001620626"/>
    </source>
</evidence>
<dbReference type="EMBL" id="JBICBT010000750">
    <property type="protein sequence ID" value="KAL3102687.1"/>
    <property type="molecule type" value="Genomic_DNA"/>
</dbReference>
<protein>
    <submittedName>
        <fullName evidence="1">Uncharacterized protein</fullName>
    </submittedName>
</protein>
<evidence type="ECO:0000313" key="1">
    <source>
        <dbReference type="EMBL" id="KAL3102687.1"/>
    </source>
</evidence>
<gene>
    <name evidence="1" type="ORF">niasHT_027775</name>
</gene>
<keyword evidence="2" id="KW-1185">Reference proteome</keyword>
<dbReference type="Proteomes" id="UP001620626">
    <property type="component" value="Unassembled WGS sequence"/>
</dbReference>
<sequence length="108" mass="12210">MGKVVSVFEKVAEFVVEAAQYAADFLLGDFSKVRGVFAVGSFADYENPQITHMLNLRKCLFLRDSFTSVLRSKARKLSNYGLDHIAYAFVRGVRVDMYCSNCGRRLIN</sequence>
<organism evidence="1 2">
    <name type="scientific">Heterodera trifolii</name>
    <dbReference type="NCBI Taxonomy" id="157864"/>
    <lineage>
        <taxon>Eukaryota</taxon>
        <taxon>Metazoa</taxon>
        <taxon>Ecdysozoa</taxon>
        <taxon>Nematoda</taxon>
        <taxon>Chromadorea</taxon>
        <taxon>Rhabditida</taxon>
        <taxon>Tylenchina</taxon>
        <taxon>Tylenchomorpha</taxon>
        <taxon>Tylenchoidea</taxon>
        <taxon>Heteroderidae</taxon>
        <taxon>Heteroderinae</taxon>
        <taxon>Heterodera</taxon>
    </lineage>
</organism>
<comment type="caution">
    <text evidence="1">The sequence shown here is derived from an EMBL/GenBank/DDBJ whole genome shotgun (WGS) entry which is preliminary data.</text>
</comment>
<dbReference type="AlphaFoldDB" id="A0ABD2KIS7"/>
<proteinExistence type="predicted"/>
<name>A0ABD2KIS7_9BILA</name>
<reference evidence="1 2" key="1">
    <citation type="submission" date="2024-10" db="EMBL/GenBank/DDBJ databases">
        <authorList>
            <person name="Kim D."/>
        </authorList>
    </citation>
    <scope>NUCLEOTIDE SEQUENCE [LARGE SCALE GENOMIC DNA]</scope>
    <source>
        <strain evidence="1">BH-2024</strain>
    </source>
</reference>
<accession>A0ABD2KIS7</accession>